<dbReference type="CDD" id="cd00683">
    <property type="entry name" value="Trans_IPPS_HH"/>
    <property type="match status" value="1"/>
</dbReference>
<dbReference type="SFLD" id="SFLDG01212">
    <property type="entry name" value="Phytoene_synthase_like"/>
    <property type="match status" value="1"/>
</dbReference>
<name>A0A849AGQ9_9MICO</name>
<dbReference type="PANTHER" id="PTHR31480">
    <property type="entry name" value="BIFUNCTIONAL LYCOPENE CYCLASE/PHYTOENE SYNTHASE"/>
    <property type="match status" value="1"/>
</dbReference>
<dbReference type="InterPro" id="IPR017828">
    <property type="entry name" value="SQ_synth_HpnD-like"/>
</dbReference>
<reference evidence="3 4" key="1">
    <citation type="submission" date="2020-05" db="EMBL/GenBank/DDBJ databases">
        <title>Flexivirga sp. ID2601S isolated from air conditioner.</title>
        <authorList>
            <person name="Kim D.H."/>
        </authorList>
    </citation>
    <scope>NUCLEOTIDE SEQUENCE [LARGE SCALE GENOMIC DNA]</scope>
    <source>
        <strain evidence="3 4">ID2601S</strain>
    </source>
</reference>
<accession>A0A849AGQ9</accession>
<dbReference type="EC" id="2.5.1.103" evidence="3"/>
<proteinExistence type="predicted"/>
<dbReference type="GO" id="GO:0016117">
    <property type="term" value="P:carotenoid biosynthetic process"/>
    <property type="evidence" value="ECO:0007669"/>
    <property type="project" value="InterPro"/>
</dbReference>
<dbReference type="NCBIfam" id="TIGR03465">
    <property type="entry name" value="HpnD"/>
    <property type="match status" value="1"/>
</dbReference>
<dbReference type="SUPFAM" id="SSF48576">
    <property type="entry name" value="Terpenoid synthases"/>
    <property type="match status" value="1"/>
</dbReference>
<dbReference type="EMBL" id="JABENB010000001">
    <property type="protein sequence ID" value="NNG38461.1"/>
    <property type="molecule type" value="Genomic_DNA"/>
</dbReference>
<dbReference type="GO" id="GO:0004311">
    <property type="term" value="F:geranylgeranyl diphosphate synthase activity"/>
    <property type="evidence" value="ECO:0007669"/>
    <property type="project" value="InterPro"/>
</dbReference>
<dbReference type="RefSeq" id="WP_171152195.1">
    <property type="nucleotide sequence ID" value="NZ_JABENB010000001.1"/>
</dbReference>
<dbReference type="InterPro" id="IPR008949">
    <property type="entry name" value="Isoprenoid_synthase_dom_sf"/>
</dbReference>
<evidence type="ECO:0000313" key="4">
    <source>
        <dbReference type="Proteomes" id="UP000557772"/>
    </source>
</evidence>
<evidence type="ECO:0000313" key="3">
    <source>
        <dbReference type="EMBL" id="NNG38461.1"/>
    </source>
</evidence>
<gene>
    <name evidence="3" type="primary">hpnD</name>
    <name evidence="3" type="ORF">HJ588_04125</name>
</gene>
<dbReference type="SFLD" id="SFLDS00005">
    <property type="entry name" value="Isoprenoid_Synthase_Type_I"/>
    <property type="match status" value="1"/>
</dbReference>
<dbReference type="InterPro" id="IPR019845">
    <property type="entry name" value="Squalene/phytoene_synthase_CS"/>
</dbReference>
<dbReference type="Pfam" id="PF00494">
    <property type="entry name" value="SQS_PSY"/>
    <property type="match status" value="1"/>
</dbReference>
<dbReference type="InterPro" id="IPR002060">
    <property type="entry name" value="Squ/phyt_synthse"/>
</dbReference>
<keyword evidence="4" id="KW-1185">Reference proteome</keyword>
<dbReference type="PROSITE" id="PS01045">
    <property type="entry name" value="SQUALEN_PHYTOEN_SYN_2"/>
    <property type="match status" value="1"/>
</dbReference>
<dbReference type="Proteomes" id="UP000557772">
    <property type="component" value="Unassembled WGS sequence"/>
</dbReference>
<comment type="caution">
    <text evidence="3">The sequence shown here is derived from an EMBL/GenBank/DDBJ whole genome shotgun (WGS) entry which is preliminary data.</text>
</comment>
<dbReference type="SFLD" id="SFLDG01018">
    <property type="entry name" value="Squalene/Phytoene_Synthase_Lik"/>
    <property type="match status" value="1"/>
</dbReference>
<evidence type="ECO:0000256" key="2">
    <source>
        <dbReference type="ARBA" id="ARBA00022679"/>
    </source>
</evidence>
<dbReference type="InterPro" id="IPR033904">
    <property type="entry name" value="Trans_IPPS_HH"/>
</dbReference>
<dbReference type="InterPro" id="IPR044843">
    <property type="entry name" value="Trans_IPPS_bact-type"/>
</dbReference>
<keyword evidence="2 3" id="KW-0808">Transferase</keyword>
<organism evidence="3 4">
    <name type="scientific">Flexivirga aerilata</name>
    <dbReference type="NCBI Taxonomy" id="1656889"/>
    <lineage>
        <taxon>Bacteria</taxon>
        <taxon>Bacillati</taxon>
        <taxon>Actinomycetota</taxon>
        <taxon>Actinomycetes</taxon>
        <taxon>Micrococcales</taxon>
        <taxon>Dermacoccaceae</taxon>
        <taxon>Flexivirga</taxon>
    </lineage>
</organism>
<dbReference type="GO" id="GO:0051996">
    <property type="term" value="F:squalene synthase [NAD(P)H] activity"/>
    <property type="evidence" value="ECO:0007669"/>
    <property type="project" value="InterPro"/>
</dbReference>
<dbReference type="Gene3D" id="1.10.600.10">
    <property type="entry name" value="Farnesyl Diphosphate Synthase"/>
    <property type="match status" value="1"/>
</dbReference>
<evidence type="ECO:0000256" key="1">
    <source>
        <dbReference type="ARBA" id="ARBA00004684"/>
    </source>
</evidence>
<protein>
    <submittedName>
        <fullName evidence="3">Presqualene diphosphate synthase HpnD</fullName>
        <ecNumber evidence="3">2.5.1.103</ecNumber>
    </submittedName>
</protein>
<dbReference type="UniPathway" id="UPA00799"/>
<sequence length="286" mass="31337">MTIAQAYAHAEGITRTEARNFYYGIRLLPPAKRKGLCALYALARRIDDIGDDDAPLAQKTAALAAVRKQLSDIDASADPVLVAVADTARRYPVPLEAFEELIDGVEMDLSGATYETFDDLRVYCRCVAGSIGRLCLSIFGTGTDPRAPLYADQLGIALQQTNILRDIREDLLLGRVYLPTAELAERGVRLQLDAQGALDDPDARLASYIEFAAARAEHWYELGLRLVPELDQRSSACCAAMAGIYHHLLVRIRANPTQVYDRRLSLPALEKGRVALTALGRAVLPV</sequence>
<comment type="pathway">
    <text evidence="1">Carotenoid biosynthesis; phytoene biosynthesis.</text>
</comment>
<dbReference type="AlphaFoldDB" id="A0A849AGQ9"/>